<reference evidence="3 4" key="1">
    <citation type="journal article" date="2023" name="Commun. Biol.">
        <title>Genome analysis of Parmales, the sister group of diatoms, reveals the evolutionary specialization of diatoms from phago-mixotrophs to photoautotrophs.</title>
        <authorList>
            <person name="Ban H."/>
            <person name="Sato S."/>
            <person name="Yoshikawa S."/>
            <person name="Yamada K."/>
            <person name="Nakamura Y."/>
            <person name="Ichinomiya M."/>
            <person name="Sato N."/>
            <person name="Blanc-Mathieu R."/>
            <person name="Endo H."/>
            <person name="Kuwata A."/>
            <person name="Ogata H."/>
        </authorList>
    </citation>
    <scope>NUCLEOTIDE SEQUENCE [LARGE SCALE GENOMIC DNA]</scope>
</reference>
<proteinExistence type="predicted"/>
<keyword evidence="4" id="KW-1185">Reference proteome</keyword>
<gene>
    <name evidence="3" type="ORF">TeGR_g13872</name>
</gene>
<protein>
    <recommendedName>
        <fullName evidence="2">Rab-GAP TBC domain-containing protein</fullName>
    </recommendedName>
</protein>
<feature type="compositionally biased region" description="Basic and acidic residues" evidence="1">
    <location>
        <begin position="387"/>
        <end position="431"/>
    </location>
</feature>
<name>A0ABQ6N984_9STRA</name>
<comment type="caution">
    <text evidence="3">The sequence shown here is derived from an EMBL/GenBank/DDBJ whole genome shotgun (WGS) entry which is preliminary data.</text>
</comment>
<dbReference type="SMART" id="SM00164">
    <property type="entry name" value="TBC"/>
    <property type="match status" value="1"/>
</dbReference>
<organism evidence="3 4">
    <name type="scientific">Tetraparma gracilis</name>
    <dbReference type="NCBI Taxonomy" id="2962635"/>
    <lineage>
        <taxon>Eukaryota</taxon>
        <taxon>Sar</taxon>
        <taxon>Stramenopiles</taxon>
        <taxon>Ochrophyta</taxon>
        <taxon>Bolidophyceae</taxon>
        <taxon>Parmales</taxon>
        <taxon>Triparmaceae</taxon>
        <taxon>Tetraparma</taxon>
    </lineage>
</organism>
<dbReference type="PROSITE" id="PS50086">
    <property type="entry name" value="TBC_RABGAP"/>
    <property type="match status" value="1"/>
</dbReference>
<evidence type="ECO:0000313" key="3">
    <source>
        <dbReference type="EMBL" id="GMI51437.1"/>
    </source>
</evidence>
<evidence type="ECO:0000259" key="2">
    <source>
        <dbReference type="PROSITE" id="PS50086"/>
    </source>
</evidence>
<evidence type="ECO:0000256" key="1">
    <source>
        <dbReference type="SAM" id="MobiDB-lite"/>
    </source>
</evidence>
<sequence>ASDTSPPPKSPAPNTSYLAERKTKWLKMLDKLGGMSETDLQDICCRWKVSSTSSGHHSLRLNTLKSAVGLANEKEALSTKMTKKIRKGVPPDMREQVWWLCSGAAEKQRLAKERGELSYEELLQAIEDAGVDDQGLARLPVAMEVEKDLHRTFPNNKHFENETGIGSLRTLLIAYGTRNPLVGYCQSMNFLAAFLLLNMDEDRAFWVLAAIIEDILPEGYYSRHMVGSRTDQRVLLGCLQWKLPVLHKHFVNIGVAPASGDEVPLLEPLTCTWYLCIFINSLPLSSSLRVWDCFLHEGRKVLLRIGLSVLKNCQSELLKAEDLCGVYEILRNNKCVVASSQFATAAQHSMMSPDEIIDCAYDKSWIGSFPHDRIEAMREHHRRVVDEEARAMEEKRKKREEERQKREEARLLEEEKERAEEAAAAEEKGKEEVDEEEEEEPRPETPNATLRMAAMSISVDADAGSSDEVEPADLNPKFSSKRNSLLMMVNQGDFEQGPAALAAAAIASGGGGIQEEEAEEAEERLSTEHERDVLFTCMLENCKAFETEPGWMPADKVAVALGSESITEEKLKDMLETVLNAEDKKEGGFIRYEAVAIYVRDNQ</sequence>
<dbReference type="InterPro" id="IPR050302">
    <property type="entry name" value="Rab_GAP_TBC_domain"/>
</dbReference>
<dbReference type="SUPFAM" id="SSF47923">
    <property type="entry name" value="Ypt/Rab-GAP domain of gyp1p"/>
    <property type="match status" value="2"/>
</dbReference>
<feature type="compositionally biased region" description="Acidic residues" evidence="1">
    <location>
        <begin position="432"/>
        <end position="441"/>
    </location>
</feature>
<dbReference type="Gene3D" id="1.10.472.80">
    <property type="entry name" value="Ypt/Rab-GAP domain of gyp1p, domain 3"/>
    <property type="match status" value="1"/>
</dbReference>
<dbReference type="Gene3D" id="1.10.8.270">
    <property type="entry name" value="putative rabgap domain of human tbc1 domain family member 14 like domains"/>
    <property type="match status" value="1"/>
</dbReference>
<dbReference type="PANTHER" id="PTHR47219">
    <property type="entry name" value="RAB GTPASE-ACTIVATING PROTEIN 1-LIKE"/>
    <property type="match status" value="1"/>
</dbReference>
<evidence type="ECO:0000313" key="4">
    <source>
        <dbReference type="Proteomes" id="UP001165060"/>
    </source>
</evidence>
<feature type="non-terminal residue" evidence="3">
    <location>
        <position position="1"/>
    </location>
</feature>
<dbReference type="Pfam" id="PF00566">
    <property type="entry name" value="RabGAP-TBC"/>
    <property type="match status" value="1"/>
</dbReference>
<dbReference type="Proteomes" id="UP001165060">
    <property type="component" value="Unassembled WGS sequence"/>
</dbReference>
<dbReference type="InterPro" id="IPR035969">
    <property type="entry name" value="Rab-GAP_TBC_sf"/>
</dbReference>
<dbReference type="InterPro" id="IPR000195">
    <property type="entry name" value="Rab-GAP-TBC_dom"/>
</dbReference>
<dbReference type="PANTHER" id="PTHR47219:SF20">
    <property type="entry name" value="TBC1 DOMAIN FAMILY MEMBER 2B"/>
    <property type="match status" value="1"/>
</dbReference>
<feature type="domain" description="Rab-GAP TBC" evidence="2">
    <location>
        <begin position="88"/>
        <end position="298"/>
    </location>
</feature>
<feature type="region of interest" description="Disordered" evidence="1">
    <location>
        <begin position="387"/>
        <end position="449"/>
    </location>
</feature>
<accession>A0ABQ6N984</accession>
<dbReference type="EMBL" id="BRYB01006546">
    <property type="protein sequence ID" value="GMI51437.1"/>
    <property type="molecule type" value="Genomic_DNA"/>
</dbReference>